<dbReference type="RefSeq" id="WP_171136947.1">
    <property type="nucleotide sequence ID" value="NZ_AP024894.1"/>
</dbReference>
<reference evidence="3 4" key="1">
    <citation type="submission" date="2023-11" db="EMBL/GenBank/DDBJ databases">
        <title>Plant-associative lifestyle of Vibrio porteresiae and its evolutionary dynamics.</title>
        <authorList>
            <person name="Rameshkumar N."/>
            <person name="Kirti K."/>
        </authorList>
    </citation>
    <scope>NUCLEOTIDE SEQUENCE [LARGE SCALE GENOMIC DNA]</scope>
    <source>
        <strain evidence="3 4">MSSRF60</strain>
    </source>
</reference>
<dbReference type="EMBL" id="JAWRCN010000002">
    <property type="protein sequence ID" value="MDW6019683.1"/>
    <property type="molecule type" value="Genomic_DNA"/>
</dbReference>
<organism evidence="3 4">
    <name type="scientific">Vibrio plantisponsor</name>
    <dbReference type="NCBI Taxonomy" id="664643"/>
    <lineage>
        <taxon>Bacteria</taxon>
        <taxon>Pseudomonadati</taxon>
        <taxon>Pseudomonadota</taxon>
        <taxon>Gammaproteobacteria</taxon>
        <taxon>Vibrionales</taxon>
        <taxon>Vibrionaceae</taxon>
        <taxon>Vibrio</taxon>
    </lineage>
</organism>
<dbReference type="HAMAP" id="MF_00460">
    <property type="entry name" value="UPF0125_RnfH"/>
    <property type="match status" value="1"/>
</dbReference>
<gene>
    <name evidence="3" type="ORF">SBW85_18435</name>
</gene>
<dbReference type="Proteomes" id="UP001272325">
    <property type="component" value="Unassembled WGS sequence"/>
</dbReference>
<dbReference type="InterPro" id="IPR016155">
    <property type="entry name" value="Mopterin_synth/thiamin_S_b"/>
</dbReference>
<evidence type="ECO:0000313" key="4">
    <source>
        <dbReference type="Proteomes" id="UP001272325"/>
    </source>
</evidence>
<protein>
    <recommendedName>
        <fullName evidence="2">UPF0125 protein SBW85_18435</fullName>
    </recommendedName>
</protein>
<dbReference type="Pfam" id="PF03658">
    <property type="entry name" value="Ub-RnfH"/>
    <property type="match status" value="1"/>
</dbReference>
<evidence type="ECO:0000256" key="2">
    <source>
        <dbReference type="HAMAP-Rule" id="MF_00460"/>
    </source>
</evidence>
<dbReference type="SUPFAM" id="SSF54285">
    <property type="entry name" value="MoaD/ThiS"/>
    <property type="match status" value="1"/>
</dbReference>
<proteinExistence type="inferred from homology"/>
<sequence length="90" mass="10147">MKVSVVYALPTEQVWLPVTVDEQATVLSAIHGSKILEMYPTIELDSQKVGIFGKITTLDAPLKNGDRVEIYRPLIWKPEDDDDDDDDDDD</sequence>
<dbReference type="NCBIfam" id="NF002490">
    <property type="entry name" value="PRK01777.1"/>
    <property type="match status" value="1"/>
</dbReference>
<dbReference type="InterPro" id="IPR037021">
    <property type="entry name" value="RnfH_sf"/>
</dbReference>
<evidence type="ECO:0000313" key="3">
    <source>
        <dbReference type="EMBL" id="MDW6019683.1"/>
    </source>
</evidence>
<dbReference type="Gene3D" id="3.10.20.280">
    <property type="entry name" value="RnfH-like"/>
    <property type="match status" value="1"/>
</dbReference>
<comment type="caution">
    <text evidence="3">The sequence shown here is derived from an EMBL/GenBank/DDBJ whole genome shotgun (WGS) entry which is preliminary data.</text>
</comment>
<comment type="similarity">
    <text evidence="1 2">Belongs to the UPF0125 (RnfH) family.</text>
</comment>
<evidence type="ECO:0000256" key="1">
    <source>
        <dbReference type="ARBA" id="ARBA00010645"/>
    </source>
</evidence>
<keyword evidence="4" id="KW-1185">Reference proteome</keyword>
<name>A0ABU4IM86_9VIBR</name>
<dbReference type="InterPro" id="IPR005346">
    <property type="entry name" value="RnfH"/>
</dbReference>
<accession>A0ABU4IM86</accession>
<dbReference type="PANTHER" id="PTHR37483">
    <property type="entry name" value="UPF0125 PROTEIN RATB"/>
    <property type="match status" value="1"/>
</dbReference>
<dbReference type="PANTHER" id="PTHR37483:SF1">
    <property type="entry name" value="UPF0125 PROTEIN RATB"/>
    <property type="match status" value="1"/>
</dbReference>